<evidence type="ECO:0000313" key="6">
    <source>
        <dbReference type="Proteomes" id="UP001209854"/>
    </source>
</evidence>
<dbReference type="Gene3D" id="3.40.50.150">
    <property type="entry name" value="Vaccinia Virus protein VP39"/>
    <property type="match status" value="1"/>
</dbReference>
<evidence type="ECO:0000256" key="2">
    <source>
        <dbReference type="ARBA" id="ARBA00022679"/>
    </source>
</evidence>
<proteinExistence type="predicted"/>
<dbReference type="InterPro" id="IPR029063">
    <property type="entry name" value="SAM-dependent_MTases_sf"/>
</dbReference>
<feature type="transmembrane region" description="Helical" evidence="4">
    <location>
        <begin position="6"/>
        <end position="29"/>
    </location>
</feature>
<dbReference type="SUPFAM" id="SSF53335">
    <property type="entry name" value="S-adenosyl-L-methionine-dependent methyltransferases"/>
    <property type="match status" value="1"/>
</dbReference>
<keyword evidence="1 5" id="KW-0489">Methyltransferase</keyword>
<gene>
    <name evidence="5" type="ORF">NX722_06840</name>
</gene>
<evidence type="ECO:0000256" key="4">
    <source>
        <dbReference type="SAM" id="Phobius"/>
    </source>
</evidence>
<dbReference type="CDD" id="cd02440">
    <property type="entry name" value="AdoMet_MTases"/>
    <property type="match status" value="1"/>
</dbReference>
<evidence type="ECO:0000313" key="5">
    <source>
        <dbReference type="EMBL" id="MCW7552365.1"/>
    </source>
</evidence>
<name>A0ABT3MSK4_9GAMM</name>
<comment type="caution">
    <text evidence="5">The sequence shown here is derived from an EMBL/GenBank/DDBJ whole genome shotgun (WGS) entry which is preliminary data.</text>
</comment>
<dbReference type="InterPro" id="IPR026170">
    <property type="entry name" value="FAM173A/B"/>
</dbReference>
<dbReference type="GO" id="GO:0008168">
    <property type="term" value="F:methyltransferase activity"/>
    <property type="evidence" value="ECO:0007669"/>
    <property type="project" value="UniProtKB-KW"/>
</dbReference>
<keyword evidence="2" id="KW-0808">Transferase</keyword>
<reference evidence="5 6" key="1">
    <citation type="submission" date="2022-10" db="EMBL/GenBank/DDBJ databases">
        <title>High-quality genome sequences of two octocoral-associated bacteria, Endozoicomonas euniceicola EF212 and Endozoicomonas gorgoniicola PS125.</title>
        <authorList>
            <person name="Chiou Y.-J."/>
            <person name="Chen Y.-H."/>
        </authorList>
    </citation>
    <scope>NUCLEOTIDE SEQUENCE [LARGE SCALE GENOMIC DNA]</scope>
    <source>
        <strain evidence="5 6">PS125</strain>
    </source>
</reference>
<dbReference type="PANTHER" id="PTHR13610:SF11">
    <property type="entry name" value="METHYLTRANSFERASE DOMAIN-CONTAINING PROTEIN"/>
    <property type="match status" value="1"/>
</dbReference>
<dbReference type="PANTHER" id="PTHR13610">
    <property type="entry name" value="METHYLTRANSFERASE DOMAIN-CONTAINING PROTEIN"/>
    <property type="match status" value="1"/>
</dbReference>
<dbReference type="EMBL" id="JAPFCC010000001">
    <property type="protein sequence ID" value="MCW7552365.1"/>
    <property type="molecule type" value="Genomic_DNA"/>
</dbReference>
<evidence type="ECO:0000256" key="3">
    <source>
        <dbReference type="ARBA" id="ARBA00022691"/>
    </source>
</evidence>
<organism evidence="5 6">
    <name type="scientific">Endozoicomonas gorgoniicola</name>
    <dbReference type="NCBI Taxonomy" id="1234144"/>
    <lineage>
        <taxon>Bacteria</taxon>
        <taxon>Pseudomonadati</taxon>
        <taxon>Pseudomonadota</taxon>
        <taxon>Gammaproteobacteria</taxon>
        <taxon>Oceanospirillales</taxon>
        <taxon>Endozoicomonadaceae</taxon>
        <taxon>Endozoicomonas</taxon>
    </lineage>
</organism>
<protein>
    <submittedName>
        <fullName evidence="5">Class I SAM-dependent methyltransferase</fullName>
    </submittedName>
</protein>
<keyword evidence="3" id="KW-0949">S-adenosyl-L-methionine</keyword>
<dbReference type="RefSeq" id="WP_262567333.1">
    <property type="nucleotide sequence ID" value="NZ_JAPFCC010000001.1"/>
</dbReference>
<dbReference type="GO" id="GO:0032259">
    <property type="term" value="P:methylation"/>
    <property type="evidence" value="ECO:0007669"/>
    <property type="project" value="UniProtKB-KW"/>
</dbReference>
<evidence type="ECO:0000256" key="1">
    <source>
        <dbReference type="ARBA" id="ARBA00022603"/>
    </source>
</evidence>
<accession>A0ABT3MSK4</accession>
<sequence length="209" mass="23451">MIDGIIWLLAGLAFAITASIVFWSLRLGITPTPTSRKVRLTMEPLLPESVDGRIYELGCGWGTLLLMLGRRYPNHSITGYEQSTIPYLVARVLTVHKANVRVLKQNFFTAQLTDPGLVTCYLFPEAMKQMDGYLKRQLTAHCTVVSHTFRLPGWESIKEIKANDLYRTSVFVYRKDVYQKTAVNSADTEEYCLPRSPSSGTSPAAQVNS</sequence>
<keyword evidence="4" id="KW-0472">Membrane</keyword>
<keyword evidence="6" id="KW-1185">Reference proteome</keyword>
<keyword evidence="4" id="KW-0812">Transmembrane</keyword>
<dbReference type="Proteomes" id="UP001209854">
    <property type="component" value="Unassembled WGS sequence"/>
</dbReference>
<keyword evidence="4" id="KW-1133">Transmembrane helix</keyword>